<dbReference type="AlphaFoldDB" id="A0A7J6MM01"/>
<organism evidence="2 3">
    <name type="scientific">Perkinsus chesapeaki</name>
    <name type="common">Clam parasite</name>
    <name type="synonym">Perkinsus andrewsi</name>
    <dbReference type="NCBI Taxonomy" id="330153"/>
    <lineage>
        <taxon>Eukaryota</taxon>
        <taxon>Sar</taxon>
        <taxon>Alveolata</taxon>
        <taxon>Perkinsozoa</taxon>
        <taxon>Perkinsea</taxon>
        <taxon>Perkinsida</taxon>
        <taxon>Perkinsidae</taxon>
        <taxon>Perkinsus</taxon>
    </lineage>
</organism>
<evidence type="ECO:0000313" key="2">
    <source>
        <dbReference type="EMBL" id="KAF4672565.1"/>
    </source>
</evidence>
<keyword evidence="3" id="KW-1185">Reference proteome</keyword>
<comment type="caution">
    <text evidence="2">The sequence shown here is derived from an EMBL/GenBank/DDBJ whole genome shotgun (WGS) entry which is preliminary data.</text>
</comment>
<feature type="compositionally biased region" description="Low complexity" evidence="1">
    <location>
        <begin position="74"/>
        <end position="93"/>
    </location>
</feature>
<dbReference type="Proteomes" id="UP000591131">
    <property type="component" value="Unassembled WGS sequence"/>
</dbReference>
<dbReference type="CDD" id="cd16449">
    <property type="entry name" value="RING-HC"/>
    <property type="match status" value="1"/>
</dbReference>
<gene>
    <name evidence="2" type="ORF">FOL47_000400</name>
</gene>
<evidence type="ECO:0000256" key="1">
    <source>
        <dbReference type="SAM" id="MobiDB-lite"/>
    </source>
</evidence>
<dbReference type="OrthoDB" id="433547at2759"/>
<feature type="region of interest" description="Disordered" evidence="1">
    <location>
        <begin position="72"/>
        <end position="98"/>
    </location>
</feature>
<protein>
    <submittedName>
        <fullName evidence="2">Uncharacterized protein</fullName>
    </submittedName>
</protein>
<dbReference type="EMBL" id="JAAPAO010000106">
    <property type="protein sequence ID" value="KAF4672565.1"/>
    <property type="molecule type" value="Genomic_DNA"/>
</dbReference>
<evidence type="ECO:0000313" key="3">
    <source>
        <dbReference type="Proteomes" id="UP000591131"/>
    </source>
</evidence>
<name>A0A7J6MM01_PERCH</name>
<proteinExistence type="predicted"/>
<sequence>MSVGSSTIIEDFDNYSDDDDDFEVLGDVIPMSDWQLLSSSMVLSTYKGALVTRSQAPMTSVSVAFRQAAPSLKSSTRTRSKSAQSTTSTKASSVRNLEQSRSIVEDSYSITEARTDKYVRKLRGLEEKSRQGHLHRVHDVHYCRQCLNRYWPRHFKTCPLCEKAGGRYAWKGHAEDGINAVNYYSHGIEMIHRREGRTRLSRWKERQYPIVG</sequence>
<reference evidence="2 3" key="1">
    <citation type="submission" date="2020-04" db="EMBL/GenBank/DDBJ databases">
        <title>Perkinsus chesapeaki whole genome sequence.</title>
        <authorList>
            <person name="Bogema D.R."/>
        </authorList>
    </citation>
    <scope>NUCLEOTIDE SEQUENCE [LARGE SCALE GENOMIC DNA]</scope>
    <source>
        <strain evidence="2">ATCC PRA-425</strain>
    </source>
</reference>
<accession>A0A7J6MM01</accession>